<dbReference type="Gene3D" id="1.10.10.10">
    <property type="entry name" value="Winged helix-like DNA-binding domain superfamily/Winged helix DNA-binding domain"/>
    <property type="match status" value="1"/>
</dbReference>
<evidence type="ECO:0000256" key="2">
    <source>
        <dbReference type="ARBA" id="ARBA00024764"/>
    </source>
</evidence>
<comment type="caution">
    <text evidence="4">The sequence shown here is derived from an EMBL/GenBank/DDBJ whole genome shotgun (WGS) entry which is preliminary data.</text>
</comment>
<accession>A0AAE3A9Z0</accession>
<dbReference type="EMBL" id="JAJEPS010000015">
    <property type="protein sequence ID" value="MCC2127168.1"/>
    <property type="molecule type" value="Genomic_DNA"/>
</dbReference>
<dbReference type="SUPFAM" id="SSF88659">
    <property type="entry name" value="Sigma3 and sigma4 domains of RNA polymerase sigma factors"/>
    <property type="match status" value="1"/>
</dbReference>
<dbReference type="HAMAP" id="MF_00245">
    <property type="entry name" value="UPF0122"/>
    <property type="match status" value="1"/>
</dbReference>
<keyword evidence="5" id="KW-1185">Reference proteome</keyword>
<dbReference type="InterPro" id="IPR007394">
    <property type="entry name" value="UPF0122"/>
</dbReference>
<dbReference type="InterPro" id="IPR013324">
    <property type="entry name" value="RNA_pol_sigma_r3/r4-like"/>
</dbReference>
<dbReference type="Pfam" id="PF04297">
    <property type="entry name" value="UPF0122"/>
    <property type="match status" value="1"/>
</dbReference>
<dbReference type="Proteomes" id="UP001198220">
    <property type="component" value="Unassembled WGS sequence"/>
</dbReference>
<dbReference type="InterPro" id="IPR036388">
    <property type="entry name" value="WH-like_DNA-bd_sf"/>
</dbReference>
<dbReference type="PANTHER" id="PTHR40083">
    <property type="entry name" value="UPF0122 PROTEIN CBO2450/CLC_2298"/>
    <property type="match status" value="1"/>
</dbReference>
<dbReference type="AlphaFoldDB" id="A0AAE3A9Z0"/>
<gene>
    <name evidence="4" type="ORF">LKD36_13425</name>
</gene>
<dbReference type="RefSeq" id="WP_308459879.1">
    <property type="nucleotide sequence ID" value="NZ_JAJEPS010000015.1"/>
</dbReference>
<sequence length="111" mass="13021">MEEILRQTLLYDFYGELLTEHQKQVYEDVVLNDYSLSELAQSLSISRQGVHDMVKRSTRLLNEYEEKLHLVERFVDLRGKVGEIHKLTENEKDDPSMQKIGQIAAEILEEL</sequence>
<protein>
    <recommendedName>
        <fullName evidence="3">UPF0122 protein LKD36_13425</fullName>
    </recommendedName>
</protein>
<comment type="similarity">
    <text evidence="1 3">Belongs to the UPF0122 family.</text>
</comment>
<evidence type="ECO:0000256" key="3">
    <source>
        <dbReference type="HAMAP-Rule" id="MF_00245"/>
    </source>
</evidence>
<evidence type="ECO:0000256" key="1">
    <source>
        <dbReference type="ARBA" id="ARBA00008720"/>
    </source>
</evidence>
<reference evidence="4 5" key="1">
    <citation type="submission" date="2021-10" db="EMBL/GenBank/DDBJ databases">
        <title>Anaerobic single-cell dispensing facilitates the cultivation of human gut bacteria.</title>
        <authorList>
            <person name="Afrizal A."/>
        </authorList>
    </citation>
    <scope>NUCLEOTIDE SEQUENCE [LARGE SCALE GENOMIC DNA]</scope>
    <source>
        <strain evidence="4 5">CLA-AA-H276</strain>
    </source>
</reference>
<evidence type="ECO:0000313" key="4">
    <source>
        <dbReference type="EMBL" id="MCC2127168.1"/>
    </source>
</evidence>
<comment type="function">
    <text evidence="2 3">Might take part in the signal recognition particle (SRP) pathway. This is inferred from the conservation of its genetic proximity to ftsY/ffh. May be a regulatory protein.</text>
</comment>
<dbReference type="NCBIfam" id="NF045758">
    <property type="entry name" value="YlxM"/>
    <property type="match status" value="1"/>
</dbReference>
<name>A0AAE3A9Z0_9FIRM</name>
<proteinExistence type="inferred from homology"/>
<dbReference type="InterPro" id="IPR054831">
    <property type="entry name" value="UPF0122_fam_protein"/>
</dbReference>
<keyword evidence="4" id="KW-0238">DNA-binding</keyword>
<evidence type="ECO:0000313" key="5">
    <source>
        <dbReference type="Proteomes" id="UP001198220"/>
    </source>
</evidence>
<dbReference type="PANTHER" id="PTHR40083:SF1">
    <property type="entry name" value="UPF0122 PROTEIN YLXM"/>
    <property type="match status" value="1"/>
</dbReference>
<organism evidence="4 5">
    <name type="scientific">Hominiventricola filiformis</name>
    <dbReference type="NCBI Taxonomy" id="2885352"/>
    <lineage>
        <taxon>Bacteria</taxon>
        <taxon>Bacillati</taxon>
        <taxon>Bacillota</taxon>
        <taxon>Clostridia</taxon>
        <taxon>Lachnospirales</taxon>
        <taxon>Lachnospiraceae</taxon>
        <taxon>Hominiventricola</taxon>
    </lineage>
</organism>
<dbReference type="GO" id="GO:0003677">
    <property type="term" value="F:DNA binding"/>
    <property type="evidence" value="ECO:0007669"/>
    <property type="project" value="UniProtKB-KW"/>
</dbReference>